<dbReference type="InterPro" id="IPR010987">
    <property type="entry name" value="Glutathione-S-Trfase_C-like"/>
</dbReference>
<dbReference type="AlphaFoldDB" id="A0A1B5L6R8"/>
<comment type="caution">
    <text evidence="4">The sequence shown here is derived from an EMBL/GenBank/DDBJ whole genome shotgun (WGS) entry which is preliminary data.</text>
</comment>
<organism evidence="4 5">
    <name type="scientific">Ustilaginoidea virens</name>
    <name type="common">Rice false smut fungus</name>
    <name type="synonym">Villosiclava virens</name>
    <dbReference type="NCBI Taxonomy" id="1159556"/>
    <lineage>
        <taxon>Eukaryota</taxon>
        <taxon>Fungi</taxon>
        <taxon>Dikarya</taxon>
        <taxon>Ascomycota</taxon>
        <taxon>Pezizomycotina</taxon>
        <taxon>Sordariomycetes</taxon>
        <taxon>Hypocreomycetidae</taxon>
        <taxon>Hypocreales</taxon>
        <taxon>Clavicipitaceae</taxon>
        <taxon>Ustilaginoidea</taxon>
    </lineage>
</organism>
<evidence type="ECO:0000259" key="2">
    <source>
        <dbReference type="PROSITE" id="PS50404"/>
    </source>
</evidence>
<dbReference type="PROSITE" id="PS50405">
    <property type="entry name" value="GST_CTER"/>
    <property type="match status" value="1"/>
</dbReference>
<dbReference type="InterPro" id="IPR036249">
    <property type="entry name" value="Thioredoxin-like_sf"/>
</dbReference>
<dbReference type="InterPro" id="IPR040079">
    <property type="entry name" value="Glutathione_S-Trfase"/>
</dbReference>
<evidence type="ECO:0000256" key="1">
    <source>
        <dbReference type="ARBA" id="ARBA00007409"/>
    </source>
</evidence>
<comment type="similarity">
    <text evidence="1">Belongs to the GST superfamily.</text>
</comment>
<dbReference type="SFLD" id="SFLDG00358">
    <property type="entry name" value="Main_(cytGST)"/>
    <property type="match status" value="1"/>
</dbReference>
<dbReference type="EMBL" id="BBTG02000076">
    <property type="protein sequence ID" value="GAO19272.1"/>
    <property type="molecule type" value="Genomic_DNA"/>
</dbReference>
<dbReference type="InterPro" id="IPR004045">
    <property type="entry name" value="Glutathione_S-Trfase_N"/>
</dbReference>
<dbReference type="PROSITE" id="PS50404">
    <property type="entry name" value="GST_NTER"/>
    <property type="match status" value="1"/>
</dbReference>
<dbReference type="CDD" id="cd03046">
    <property type="entry name" value="GST_N_GTT1_like"/>
    <property type="match status" value="1"/>
</dbReference>
<sequence>MPLIVHHLGISQSERIPFLCEELGIEYRLVVYKRAPKHAPPEYKALHPQGTAPVIQDGEVTLAESGACMEYIGRKHGGGRLWVEPADEAYAHFIYWWHWANGTFQPTIGRVMMCRAAGLPAGHWLLAMADDQLRAALDELDKRLADNAWLAGRQFSAADIMLMFSLTTMRYWTPYSLAAHANVLAYVERVSRRDAYRRAMRKCDPDMEPLLGPDAPESLYFK</sequence>
<reference evidence="5" key="1">
    <citation type="journal article" date="2016" name="Genome Announc.">
        <title>Genome sequence of Ustilaginoidea virens IPU010, a rice pathogenic fungus causing false smut.</title>
        <authorList>
            <person name="Kumagai T."/>
            <person name="Ishii T."/>
            <person name="Terai G."/>
            <person name="Umemura M."/>
            <person name="Machida M."/>
            <person name="Asai K."/>
        </authorList>
    </citation>
    <scope>NUCLEOTIDE SEQUENCE [LARGE SCALE GENOMIC DNA]</scope>
    <source>
        <strain evidence="5">IPU010</strain>
    </source>
</reference>
<name>A0A1B5L6R8_USTVR</name>
<dbReference type="Gene3D" id="1.20.1050.10">
    <property type="match status" value="1"/>
</dbReference>
<dbReference type="SFLD" id="SFLDG01150">
    <property type="entry name" value="Main.1:_Beta-like"/>
    <property type="match status" value="1"/>
</dbReference>
<gene>
    <name evidence="4" type="ORF">UVI_02062520</name>
</gene>
<dbReference type="Pfam" id="PF13410">
    <property type="entry name" value="GST_C_2"/>
    <property type="match status" value="1"/>
</dbReference>
<evidence type="ECO:0000259" key="3">
    <source>
        <dbReference type="PROSITE" id="PS50405"/>
    </source>
</evidence>
<dbReference type="SUPFAM" id="SSF52833">
    <property type="entry name" value="Thioredoxin-like"/>
    <property type="match status" value="1"/>
</dbReference>
<feature type="domain" description="GST N-terminal" evidence="2">
    <location>
        <begin position="1"/>
        <end position="80"/>
    </location>
</feature>
<evidence type="ECO:0000313" key="5">
    <source>
        <dbReference type="Proteomes" id="UP000054053"/>
    </source>
</evidence>
<dbReference type="PANTHER" id="PTHR44051">
    <property type="entry name" value="GLUTATHIONE S-TRANSFERASE-RELATED"/>
    <property type="match status" value="1"/>
</dbReference>
<dbReference type="SUPFAM" id="SSF47616">
    <property type="entry name" value="GST C-terminal domain-like"/>
    <property type="match status" value="1"/>
</dbReference>
<evidence type="ECO:0000313" key="4">
    <source>
        <dbReference type="EMBL" id="GAO19272.1"/>
    </source>
</evidence>
<feature type="domain" description="GST C-terminal" evidence="3">
    <location>
        <begin position="86"/>
        <end position="209"/>
    </location>
</feature>
<protein>
    <recommendedName>
        <fullName evidence="6">Glutathione S-transferase</fullName>
    </recommendedName>
</protein>
<evidence type="ECO:0008006" key="6">
    <source>
        <dbReference type="Google" id="ProtNLM"/>
    </source>
</evidence>
<dbReference type="SFLD" id="SFLDS00019">
    <property type="entry name" value="Glutathione_Transferase_(cytos"/>
    <property type="match status" value="1"/>
</dbReference>
<dbReference type="InterPro" id="IPR036282">
    <property type="entry name" value="Glutathione-S-Trfase_C_sf"/>
</dbReference>
<proteinExistence type="inferred from homology"/>
<accession>A0A1B5L6R8</accession>
<dbReference type="Proteomes" id="UP000054053">
    <property type="component" value="Unassembled WGS sequence"/>
</dbReference>
<dbReference type="PANTHER" id="PTHR44051:SF9">
    <property type="entry name" value="GLUTATHIONE S-TRANSFERASE 1"/>
    <property type="match status" value="1"/>
</dbReference>
<dbReference type="Gene3D" id="3.40.30.10">
    <property type="entry name" value="Glutaredoxin"/>
    <property type="match status" value="1"/>
</dbReference>
<dbReference type="Pfam" id="PF13409">
    <property type="entry name" value="GST_N_2"/>
    <property type="match status" value="1"/>
</dbReference>